<dbReference type="PANTHER" id="PTHR31635">
    <property type="entry name" value="REVERSE TRANSCRIPTASE DOMAIN-CONTAINING PROTEIN-RELATED"/>
    <property type="match status" value="1"/>
</dbReference>
<dbReference type="CDD" id="cd01650">
    <property type="entry name" value="RT_nLTR_like"/>
    <property type="match status" value="1"/>
</dbReference>
<dbReference type="EMBL" id="CM000143">
    <property type="protein sequence ID" value="EAZ37043.1"/>
    <property type="molecule type" value="Genomic_DNA"/>
</dbReference>
<accession>A3BBV4</accession>
<evidence type="ECO:0000256" key="1">
    <source>
        <dbReference type="SAM" id="MobiDB-lite"/>
    </source>
</evidence>
<evidence type="ECO:0000313" key="5">
    <source>
        <dbReference type="Proteomes" id="UP000000763"/>
    </source>
</evidence>
<reference evidence="3" key="4">
    <citation type="journal article" date="2007" name="Genome Res.">
        <title>Curated Genome Annotation of Oryza sativa ssp. japonica and Comparative Genome Analysis with Arabidopsis thaliana.</title>
        <authorList>
            <consortium name="The Rice Annotation Project (RAP)"/>
            <person name="Itoh T."/>
            <person name="Tanaka T."/>
            <person name="Barrero R.A."/>
            <person name="Yamasaki C."/>
            <person name="Fujii Y."/>
            <person name="Hilton P.B."/>
            <person name="Antonio B.A."/>
            <person name="Aono H."/>
            <person name="Apweiler R."/>
            <person name="Bruskiewich R."/>
            <person name="Bureau T."/>
            <person name="Burr F."/>
            <person name="Costa de Oliveira A."/>
            <person name="Fuks G."/>
            <person name="Habara T."/>
            <person name="Haberer G."/>
            <person name="Han B."/>
            <person name="Harada E."/>
            <person name="Hiraki A.T."/>
            <person name="Hirochika H."/>
            <person name="Hoen D."/>
            <person name="Hokari H."/>
            <person name="Hosokawa S."/>
            <person name="Hsing Y."/>
            <person name="Ikawa H."/>
            <person name="Ikeo K."/>
            <person name="Imanishi T."/>
            <person name="Ito Y."/>
            <person name="Jaiswal P."/>
            <person name="Kanno M."/>
            <person name="Kawahara Y."/>
            <person name="Kawamura T."/>
            <person name="Kawashima H."/>
            <person name="Khurana J.P."/>
            <person name="Kikuchi S."/>
            <person name="Komatsu S."/>
            <person name="Koyanagi K.O."/>
            <person name="Kubooka H."/>
            <person name="Lieberherr D."/>
            <person name="Lin Y.C."/>
            <person name="Lonsdale D."/>
            <person name="Matsumoto T."/>
            <person name="Matsuya A."/>
            <person name="McCombie W.R."/>
            <person name="Messing J."/>
            <person name="Miyao A."/>
            <person name="Mulder N."/>
            <person name="Nagamura Y."/>
            <person name="Nam J."/>
            <person name="Namiki N."/>
            <person name="Numa H."/>
            <person name="Nurimoto S."/>
            <person name="O'donovan C."/>
            <person name="Ohyanagi H."/>
            <person name="Okido T."/>
            <person name="Oota S."/>
            <person name="Osato N."/>
            <person name="Palmer L.E."/>
            <person name="Quetier F."/>
            <person name="Raghuvanshi S."/>
            <person name="Saichi N."/>
            <person name="Sakai H."/>
            <person name="Sakai Y."/>
            <person name="Sakata K."/>
            <person name="Sakurai T."/>
            <person name="Sato F."/>
            <person name="Sato Y."/>
            <person name="Schoof H."/>
            <person name="Seki M."/>
            <person name="Shibata M."/>
            <person name="Shimizu Y."/>
            <person name="Shinozaki K."/>
            <person name="Shinso Y."/>
            <person name="Singh N.K."/>
            <person name="Smith-White B."/>
            <person name="Takeda J."/>
            <person name="Tanino M."/>
            <person name="Tatusova T."/>
            <person name="Thongjuea S."/>
            <person name="Todokoro F."/>
            <person name="Tsugane M."/>
            <person name="Tyagi A.K."/>
            <person name="Vanavichit A."/>
            <person name="Wang A."/>
            <person name="Wing R.A."/>
            <person name="Yamaguchi K."/>
            <person name="Yamamoto M."/>
            <person name="Yamamoto N."/>
            <person name="Yu Y."/>
            <person name="Zhang H."/>
            <person name="Zhao Q."/>
            <person name="Higo K."/>
            <person name="Burr B."/>
            <person name="Gojobori T."/>
            <person name="Sasaki T."/>
        </authorList>
    </citation>
    <scope>NUCLEOTIDE SEQUENCE</scope>
</reference>
<organism evidence="4">
    <name type="scientific">Oryza sativa subsp. japonica</name>
    <name type="common">Rice</name>
    <dbReference type="NCBI Taxonomy" id="39947"/>
    <lineage>
        <taxon>Eukaryota</taxon>
        <taxon>Viridiplantae</taxon>
        <taxon>Streptophyta</taxon>
        <taxon>Embryophyta</taxon>
        <taxon>Tracheophyta</taxon>
        <taxon>Spermatophyta</taxon>
        <taxon>Magnoliopsida</taxon>
        <taxon>Liliopsida</taxon>
        <taxon>Poales</taxon>
        <taxon>Poaceae</taxon>
        <taxon>BOP clade</taxon>
        <taxon>Oryzoideae</taxon>
        <taxon>Oryzeae</taxon>
        <taxon>Oryzinae</taxon>
        <taxon>Oryza</taxon>
        <taxon>Oryza sativa</taxon>
    </lineage>
</organism>
<reference evidence="3" key="3">
    <citation type="journal article" date="2006" name="Nucleic Acids Res.">
        <title>The Rice Annotation Project Database (RAP-DB): hub for Oryza sativa ssp. japonica genome information.</title>
        <authorList>
            <person name="Ohyanagi H."/>
            <person name="Tanaka T."/>
            <person name="Sakai H."/>
            <person name="Shigemoto Y."/>
            <person name="Yamaguchi K."/>
            <person name="Habara T."/>
            <person name="Fujii Y."/>
            <person name="Antonio B.A."/>
            <person name="Nagamura Y."/>
            <person name="Imanishi T."/>
            <person name="Ikeo K."/>
            <person name="Itoh T."/>
            <person name="Gojobori T."/>
            <person name="Sasaki T."/>
        </authorList>
    </citation>
    <scope>NUCLEOTIDE SEQUENCE</scope>
</reference>
<reference evidence="5" key="6">
    <citation type="journal article" date="2008" name="Nucleic Acids Res.">
        <title>The rice annotation project database (RAP-DB): 2008 update.</title>
        <authorList>
            <consortium name="The rice annotation project (RAP)"/>
        </authorList>
    </citation>
    <scope>GENOME REANNOTATION</scope>
    <source>
        <strain evidence="5">cv. Nipponbare</strain>
    </source>
</reference>
<reference evidence="3 5" key="1">
    <citation type="journal article" date="2005" name="Nature">
        <title>The map-based sequence of the rice genome.</title>
        <authorList>
            <consortium name="International rice genome sequencing project (IRGSP)"/>
            <person name="Matsumoto T."/>
            <person name="Wu J."/>
            <person name="Kanamori H."/>
            <person name="Katayose Y."/>
            <person name="Fujisawa M."/>
            <person name="Namiki N."/>
            <person name="Mizuno H."/>
            <person name="Yamamoto K."/>
            <person name="Antonio B.A."/>
            <person name="Baba T."/>
            <person name="Sakata K."/>
            <person name="Nagamura Y."/>
            <person name="Aoki H."/>
            <person name="Arikawa K."/>
            <person name="Arita K."/>
            <person name="Bito T."/>
            <person name="Chiden Y."/>
            <person name="Fujitsuka N."/>
            <person name="Fukunaka R."/>
            <person name="Hamada M."/>
            <person name="Harada C."/>
            <person name="Hayashi A."/>
            <person name="Hijishita S."/>
            <person name="Honda M."/>
            <person name="Hosokawa S."/>
            <person name="Ichikawa Y."/>
            <person name="Idonuma A."/>
            <person name="Iijima M."/>
            <person name="Ikeda M."/>
            <person name="Ikeno M."/>
            <person name="Ito K."/>
            <person name="Ito S."/>
            <person name="Ito T."/>
            <person name="Ito Y."/>
            <person name="Ito Y."/>
            <person name="Iwabuchi A."/>
            <person name="Kamiya K."/>
            <person name="Karasawa W."/>
            <person name="Kurita K."/>
            <person name="Katagiri S."/>
            <person name="Kikuta A."/>
            <person name="Kobayashi H."/>
            <person name="Kobayashi N."/>
            <person name="Machita K."/>
            <person name="Maehara T."/>
            <person name="Masukawa M."/>
            <person name="Mizubayashi T."/>
            <person name="Mukai Y."/>
            <person name="Nagasaki H."/>
            <person name="Nagata Y."/>
            <person name="Naito S."/>
            <person name="Nakashima M."/>
            <person name="Nakama Y."/>
            <person name="Nakamichi Y."/>
            <person name="Nakamura M."/>
            <person name="Meguro A."/>
            <person name="Negishi M."/>
            <person name="Ohta I."/>
            <person name="Ohta T."/>
            <person name="Okamoto M."/>
            <person name="Ono N."/>
            <person name="Saji S."/>
            <person name="Sakaguchi M."/>
            <person name="Sakai K."/>
            <person name="Shibata M."/>
            <person name="Shimokawa T."/>
            <person name="Song J."/>
            <person name="Takazaki Y."/>
            <person name="Terasawa K."/>
            <person name="Tsugane M."/>
            <person name="Tsuji K."/>
            <person name="Ueda S."/>
            <person name="Waki K."/>
            <person name="Yamagata H."/>
            <person name="Yamamoto M."/>
            <person name="Yamamoto S."/>
            <person name="Yamane H."/>
            <person name="Yoshiki S."/>
            <person name="Yoshihara R."/>
            <person name="Yukawa K."/>
            <person name="Zhong H."/>
            <person name="Yano M."/>
            <person name="Yuan Q."/>
            <person name="Ouyang S."/>
            <person name="Liu J."/>
            <person name="Jones K.M."/>
            <person name="Gansberger K."/>
            <person name="Moffat K."/>
            <person name="Hill J."/>
            <person name="Bera J."/>
            <person name="Fadrosh D."/>
            <person name="Jin S."/>
            <person name="Johri S."/>
            <person name="Kim M."/>
            <person name="Overton L."/>
            <person name="Reardon M."/>
            <person name="Tsitrin T."/>
            <person name="Vuong H."/>
            <person name="Weaver B."/>
            <person name="Ciecko A."/>
            <person name="Tallon L."/>
            <person name="Jackson J."/>
            <person name="Pai G."/>
            <person name="Aken S.V."/>
            <person name="Utterback T."/>
            <person name="Reidmuller S."/>
            <person name="Feldblyum T."/>
            <person name="Hsiao J."/>
            <person name="Zismann V."/>
            <person name="Iobst S."/>
            <person name="de Vazeille A.R."/>
            <person name="Buell C.R."/>
            <person name="Ying K."/>
            <person name="Li Y."/>
            <person name="Lu T."/>
            <person name="Huang Y."/>
            <person name="Zhao Q."/>
            <person name="Feng Q."/>
            <person name="Zhang L."/>
            <person name="Zhu J."/>
            <person name="Weng Q."/>
            <person name="Mu J."/>
            <person name="Lu Y."/>
            <person name="Fan D."/>
            <person name="Liu Y."/>
            <person name="Guan J."/>
            <person name="Zhang Y."/>
            <person name="Yu S."/>
            <person name="Liu X."/>
            <person name="Zhang Y."/>
            <person name="Hong G."/>
            <person name="Han B."/>
            <person name="Choisne N."/>
            <person name="Demange N."/>
            <person name="Orjeda G."/>
            <person name="Samain S."/>
            <person name="Cattolico L."/>
            <person name="Pelletier E."/>
            <person name="Couloux A."/>
            <person name="Segurens B."/>
            <person name="Wincker P."/>
            <person name="D'Hont A."/>
            <person name="Scarpelli C."/>
            <person name="Weissenbach J."/>
            <person name="Salanoubat M."/>
            <person name="Quetier F."/>
            <person name="Yu Y."/>
            <person name="Kim H.R."/>
            <person name="Rambo T."/>
            <person name="Currie J."/>
            <person name="Collura K."/>
            <person name="Luo M."/>
            <person name="Yang T."/>
            <person name="Ammiraju J.S.S."/>
            <person name="Engler F."/>
            <person name="Soderlund C."/>
            <person name="Wing R.A."/>
            <person name="Palmer L.E."/>
            <person name="de la Bastide M."/>
            <person name="Spiegel L."/>
            <person name="Nascimento L."/>
            <person name="Zutavern T."/>
            <person name="O'Shaughnessy A."/>
            <person name="Dike S."/>
            <person name="Dedhia N."/>
            <person name="Preston R."/>
            <person name="Balija V."/>
            <person name="McCombie W.R."/>
            <person name="Chow T."/>
            <person name="Chen H."/>
            <person name="Chung M."/>
            <person name="Chen C."/>
            <person name="Shaw J."/>
            <person name="Wu H."/>
            <person name="Hsiao K."/>
            <person name="Chao Y."/>
            <person name="Chu M."/>
            <person name="Cheng C."/>
            <person name="Hour A."/>
            <person name="Lee P."/>
            <person name="Lin S."/>
            <person name="Lin Y."/>
            <person name="Liou J."/>
            <person name="Liu S."/>
            <person name="Hsing Y."/>
            <person name="Raghuvanshi S."/>
            <person name="Mohanty A."/>
            <person name="Bharti A.K."/>
            <person name="Gaur A."/>
            <person name="Gupta V."/>
            <person name="Kumar D."/>
            <person name="Ravi V."/>
            <person name="Vij S."/>
            <person name="Kapur A."/>
            <person name="Khurana P."/>
            <person name="Khurana P."/>
            <person name="Khurana J.P."/>
            <person name="Tyagi A.K."/>
            <person name="Gaikwad K."/>
            <person name="Singh A."/>
            <person name="Dalal V."/>
            <person name="Srivastava S."/>
            <person name="Dixit A."/>
            <person name="Pal A.K."/>
            <person name="Ghazi I.A."/>
            <person name="Yadav M."/>
            <person name="Pandit A."/>
            <person name="Bhargava A."/>
            <person name="Sureshbabu K."/>
            <person name="Batra K."/>
            <person name="Sharma T.R."/>
            <person name="Mohapatra T."/>
            <person name="Singh N.K."/>
            <person name="Messing J."/>
            <person name="Nelson A.B."/>
            <person name="Fuks G."/>
            <person name="Kavchok S."/>
            <person name="Keizer G."/>
            <person name="Linton E."/>
            <person name="Llaca V."/>
            <person name="Song R."/>
            <person name="Tanyolac B."/>
            <person name="Young S."/>
            <person name="Ho-Il K."/>
            <person name="Hahn J.H."/>
            <person name="Sangsakoo G."/>
            <person name="Vanavichit A."/>
            <person name="de Mattos Luiz.A.T."/>
            <person name="Zimmer P.D."/>
            <person name="Malone G."/>
            <person name="Dellagostin O."/>
            <person name="de Oliveira A.C."/>
            <person name="Bevan M."/>
            <person name="Bancroft I."/>
            <person name="Minx P."/>
            <person name="Cordum H."/>
            <person name="Wilson R."/>
            <person name="Cheng Z."/>
            <person name="Jin W."/>
            <person name="Jiang J."/>
            <person name="Leong S.A."/>
            <person name="Iwama H."/>
            <person name="Gojobori T."/>
            <person name="Itoh T."/>
            <person name="Niimura Y."/>
            <person name="Fujii Y."/>
            <person name="Habara T."/>
            <person name="Sakai H."/>
            <person name="Sato Y."/>
            <person name="Wilson G."/>
            <person name="Kumar K."/>
            <person name="McCouch S."/>
            <person name="Juretic N."/>
            <person name="Hoen D."/>
            <person name="Wright S."/>
            <person name="Bruskiewich R."/>
            <person name="Bureau T."/>
            <person name="Miyao A."/>
            <person name="Hirochika H."/>
            <person name="Nishikawa T."/>
            <person name="Kadowaki K."/>
            <person name="Sugiura M."/>
            <person name="Burr B."/>
            <person name="Sasaki T."/>
        </authorList>
    </citation>
    <scope>NUCLEOTIDE SEQUENCE [LARGE SCALE GENOMIC DNA]</scope>
    <source>
        <strain evidence="5">cv. Nipponbare</strain>
    </source>
</reference>
<evidence type="ECO:0000313" key="4">
    <source>
        <dbReference type="EMBL" id="EAZ37043.1"/>
    </source>
</evidence>
<evidence type="ECO:0000313" key="3">
    <source>
        <dbReference type="EMBL" id="BAF19575.2"/>
    </source>
</evidence>
<proteinExistence type="predicted"/>
<dbReference type="Proteomes" id="UP000000763">
    <property type="component" value="Chromosome 6"/>
</dbReference>
<dbReference type="InterPro" id="IPR012337">
    <property type="entry name" value="RNaseH-like_sf"/>
</dbReference>
<dbReference type="Proteomes" id="UP000007752">
    <property type="component" value="Chromosome 6"/>
</dbReference>
<dbReference type="AlphaFoldDB" id="Q0DC48"/>
<reference evidence="4" key="7">
    <citation type="submission" date="2008-12" db="EMBL/GenBank/DDBJ databases">
        <title>Improved gene annotation of the rice (Oryza sativa) genomes.</title>
        <authorList>
            <person name="Wang J."/>
            <person name="Li R."/>
            <person name="Fan W."/>
            <person name="Huang Q."/>
            <person name="Zhang J."/>
            <person name="Zhou Y."/>
            <person name="Hu Y."/>
            <person name="Zi S."/>
            <person name="Li J."/>
            <person name="Ni P."/>
            <person name="Zheng H."/>
            <person name="Zhang Y."/>
            <person name="Zhao M."/>
            <person name="Hao Q."/>
            <person name="McDermott J."/>
            <person name="Samudrala R."/>
            <person name="Kristiansen K."/>
            <person name="Wong G.K.-S."/>
        </authorList>
    </citation>
    <scope>NUCLEOTIDE SEQUENCE</scope>
</reference>
<reference evidence="3" key="8">
    <citation type="submission" date="2012-08" db="EMBL/GenBank/DDBJ databases">
        <title>Oryza sativa nipponbare(GA3) genomic DNA, chromosome 6.</title>
        <authorList>
            <consortium name="IRGSP(International Rice Genome Sequencing Project)"/>
        </authorList>
    </citation>
    <scope>NUCLEOTIDE SEQUENCE</scope>
</reference>
<gene>
    <name evidence="3" type="ordered locus">Os06g0484800</name>
    <name evidence="4" type="ORF">OsJ_21387</name>
</gene>
<dbReference type="Pfam" id="PF00078">
    <property type="entry name" value="RVT_1"/>
    <property type="match status" value="1"/>
</dbReference>
<accession>Q0DC48</accession>
<dbReference type="InterPro" id="IPR036397">
    <property type="entry name" value="RNaseH_sf"/>
</dbReference>
<dbReference type="KEGG" id="dosa:Os06g0484800"/>
<dbReference type="SUPFAM" id="SSF53098">
    <property type="entry name" value="Ribonuclease H-like"/>
    <property type="match status" value="1"/>
</dbReference>
<sequence>MGYNGPAYTWTNKRKGNEVIFERLDRCLANVEWCHHFPNTNVYHIPLIYGDHAPILVLLNPNFRKPKRSFKFENWWLLEEDFNTVAKNSWNDCNGSFVSKTKFLSKNLSTWSKKKKPIQDQIVSTEEDIKQIQASQDRHNLVDKEKELIAKYDLLLEKLSEFHRQRAKKDWIKDGDRNTSFFQQAAIKRRRKNRIASIVSNDVYITNPDDIAQIFINYFSDLFCSDRTDRPNTYLPNTTSPQEMDWQIPDEEEIWSIIKGMRKNASPGPDGLNAAFYRSAWSWIKDDLMTLVQDFYQTGNIPPELNKTNIVLIPKKNRSISPKDFRPISLCNVPYKILAKSIANRIKGKLPDFICDSQHAFIPGRRIANNIIIAQEIVHSFGLNSYPHHAFLIKIDLSKAFDRLEWDFIANALQRKGFHHHFINLVLSCINSSSFSVNINGQTYGAFNANRGIRQGCPLSPYLFCFALNELSDQLNEALQNHNINGIKLSVSGAVIHSLLYADDLIITGTATVEEANQIKSIIDKFCRKSGQTPNWDKSGILFSKHIPSHIKNYISQIFPVPILDSNVRHLGHPLFVTNRNKSIIYKFIIDKFRAKLTTLKANKLSHAGRLTLIKSVFSSLPVYYMATILLSKNLLNKITAIIRKFWWTGVREGQDKNPLCLKSWKEICRPLDEGGLEIRDIQAVNKSLILNSAWRLITNPHEQMAQILKDLWTETKEWDSNKLNSLFEEEAVHKIMQVPIMQNDAEDKLFWKHTRNGQCNTKSAYKEFYKRENQTIQQLWKARNDLKFQGIMKEPSQGNTEEEGTSKRRMESIPNGNRCYTDAAWENGVTGIGIFFHFPQDHNAMFIKAISDKAQSPLQAELLALQLALEISKFLNLADVIYLMDNATIVDAVKRNNFLQEPGHWSPRPFWLQITSSTPADLMQVRWIPNSQGR</sequence>
<reference evidence="4" key="2">
    <citation type="journal article" date="2005" name="PLoS Biol.">
        <title>The genomes of Oryza sativa: a history of duplications.</title>
        <authorList>
            <person name="Yu J."/>
            <person name="Wang J."/>
            <person name="Lin W."/>
            <person name="Li S."/>
            <person name="Li H."/>
            <person name="Zhou J."/>
            <person name="Ni P."/>
            <person name="Dong W."/>
            <person name="Hu S."/>
            <person name="Zeng C."/>
            <person name="Zhang J."/>
            <person name="Zhang Y."/>
            <person name="Li R."/>
            <person name="Xu Z."/>
            <person name="Li S."/>
            <person name="Li X."/>
            <person name="Zheng H."/>
            <person name="Cong L."/>
            <person name="Lin L."/>
            <person name="Yin J."/>
            <person name="Geng J."/>
            <person name="Li G."/>
            <person name="Shi J."/>
            <person name="Liu J."/>
            <person name="Lv H."/>
            <person name="Li J."/>
            <person name="Wang J."/>
            <person name="Deng Y."/>
            <person name="Ran L."/>
            <person name="Shi X."/>
            <person name="Wang X."/>
            <person name="Wu Q."/>
            <person name="Li C."/>
            <person name="Ren X."/>
            <person name="Wang J."/>
            <person name="Wang X."/>
            <person name="Li D."/>
            <person name="Liu D."/>
            <person name="Zhang X."/>
            <person name="Ji Z."/>
            <person name="Zhao W."/>
            <person name="Sun Y."/>
            <person name="Zhang Z."/>
            <person name="Bao J."/>
            <person name="Han Y."/>
            <person name="Dong L."/>
            <person name="Ji J."/>
            <person name="Chen P."/>
            <person name="Wu S."/>
            <person name="Liu J."/>
            <person name="Xiao Y."/>
            <person name="Bu D."/>
            <person name="Tan J."/>
            <person name="Yang L."/>
            <person name="Ye C."/>
            <person name="Zhang J."/>
            <person name="Xu J."/>
            <person name="Zhou Y."/>
            <person name="Yu Y."/>
            <person name="Zhang B."/>
            <person name="Zhuang S."/>
            <person name="Wei H."/>
            <person name="Liu B."/>
            <person name="Lei M."/>
            <person name="Yu H."/>
            <person name="Li Y."/>
            <person name="Xu H."/>
            <person name="Wei S."/>
            <person name="He X."/>
            <person name="Fang L."/>
            <person name="Zhang Z."/>
            <person name="Zhang Y."/>
            <person name="Huang X."/>
            <person name="Su Z."/>
            <person name="Tong W."/>
            <person name="Li J."/>
            <person name="Tong Z."/>
            <person name="Li S."/>
            <person name="Ye J."/>
            <person name="Wang L."/>
            <person name="Fang L."/>
            <person name="Lei T."/>
            <person name="Chen C."/>
            <person name="Chen H."/>
            <person name="Xu Z."/>
            <person name="Li H."/>
            <person name="Huang H."/>
            <person name="Zhang F."/>
            <person name="Xu H."/>
            <person name="Li N."/>
            <person name="Zhao C."/>
            <person name="Li S."/>
            <person name="Dong L."/>
            <person name="Huang Y."/>
            <person name="Li L."/>
            <person name="Xi Y."/>
            <person name="Qi Q."/>
            <person name="Li W."/>
            <person name="Zhang B."/>
            <person name="Hu W."/>
            <person name="Zhang Y."/>
            <person name="Tian X."/>
            <person name="Jiao Y."/>
            <person name="Liang X."/>
            <person name="Jin J."/>
            <person name="Gao L."/>
            <person name="Zheng W."/>
            <person name="Hao B."/>
            <person name="Liu S."/>
            <person name="Wang W."/>
            <person name="Yuan L."/>
            <person name="Cao M."/>
            <person name="McDermott J."/>
            <person name="Samudrala R."/>
            <person name="Wang J."/>
            <person name="Wong G.K."/>
            <person name="Yang H."/>
        </authorList>
    </citation>
    <scope>NUCLEOTIDE SEQUENCE [LARGE SCALE GENOMIC DNA]</scope>
</reference>
<reference evidence="3" key="9">
    <citation type="submission" date="2012-08" db="EMBL/GenBank/DDBJ databases">
        <title>The Second Rice Annotation Project Meeting (RAP2).</title>
        <authorList>
            <consortium name="The Rice Annotation Project (RAP)"/>
        </authorList>
    </citation>
    <scope>NUCLEOTIDE SEQUENCE</scope>
</reference>
<dbReference type="PANTHER" id="PTHR31635:SF196">
    <property type="entry name" value="REVERSE TRANSCRIPTASE DOMAIN-CONTAINING PROTEIN-RELATED"/>
    <property type="match status" value="1"/>
</dbReference>
<feature type="domain" description="Reverse transcriptase" evidence="2">
    <location>
        <begin position="294"/>
        <end position="575"/>
    </location>
</feature>
<dbReference type="GO" id="GO:0003676">
    <property type="term" value="F:nucleic acid binding"/>
    <property type="evidence" value="ECO:0007669"/>
    <property type="project" value="InterPro"/>
</dbReference>
<name>Q0DC48_ORYSJ</name>
<dbReference type="InterPro" id="IPR000477">
    <property type="entry name" value="RT_dom"/>
</dbReference>
<accession>A0A8I3B339</accession>
<dbReference type="PROSITE" id="PS50878">
    <property type="entry name" value="RT_POL"/>
    <property type="match status" value="1"/>
</dbReference>
<evidence type="ECO:0000259" key="2">
    <source>
        <dbReference type="PROSITE" id="PS50878"/>
    </source>
</evidence>
<dbReference type="Gene3D" id="3.30.420.10">
    <property type="entry name" value="Ribonuclease H-like superfamily/Ribonuclease H"/>
    <property type="match status" value="1"/>
</dbReference>
<dbReference type="EMBL" id="AP008212">
    <property type="protein sequence ID" value="BAF19575.2"/>
    <property type="molecule type" value="Genomic_DNA"/>
</dbReference>
<dbReference type="SUPFAM" id="SSF56219">
    <property type="entry name" value="DNase I-like"/>
    <property type="match status" value="1"/>
</dbReference>
<feature type="region of interest" description="Disordered" evidence="1">
    <location>
        <begin position="795"/>
        <end position="814"/>
    </location>
</feature>
<protein>
    <submittedName>
        <fullName evidence="3">Os06g0484800 protein</fullName>
    </submittedName>
</protein>
<dbReference type="InterPro" id="IPR036691">
    <property type="entry name" value="Endo/exonu/phosph_ase_sf"/>
</dbReference>
<dbReference type="InterPro" id="IPR043502">
    <property type="entry name" value="DNA/RNA_pol_sf"/>
</dbReference>
<reference evidence="3" key="5">
    <citation type="journal article" date="2008" name="Nucleic Acids Res.">
        <title>The Rice Annotation Project Database (RAP-DB): 2008 update.</title>
        <authorList>
            <consortium name="The Rice Annotation Project (RAP)"/>
            <person name="Tanaka T."/>
            <person name="Antonio B.A."/>
            <person name="Kikuchi S."/>
            <person name="Matsumoto T."/>
            <person name="Nagamura Y."/>
            <person name="Numa H."/>
            <person name="Sakai H."/>
            <person name="Wu J."/>
            <person name="Itoh T."/>
            <person name="Sasaki T."/>
            <person name="Aono R."/>
            <person name="Fujii Y."/>
            <person name="Habara T."/>
            <person name="Harada E."/>
            <person name="Kanno M."/>
            <person name="Kawahara Y."/>
            <person name="Kawashima H."/>
            <person name="Kubooka H."/>
            <person name="Matsuya A."/>
            <person name="Nakaoka H."/>
            <person name="Saichi N."/>
            <person name="Sanbonmatsu R."/>
            <person name="Sato Y."/>
            <person name="Shinso Y."/>
            <person name="Suzuki M."/>
            <person name="Takeda J."/>
            <person name="Tanino M."/>
            <person name="Todokoro F."/>
            <person name="Yamaguchi K."/>
            <person name="Yamamoto N."/>
            <person name="Yamasaki C."/>
            <person name="Imanishi T."/>
            <person name="Okido T."/>
            <person name="Tada M."/>
            <person name="Ikeo K."/>
            <person name="Tateno Y."/>
            <person name="Gojobori T."/>
            <person name="Lin Y.C."/>
            <person name="Wei F.J."/>
            <person name="Hsing Y.I."/>
            <person name="Zhao Q."/>
            <person name="Han B."/>
            <person name="Kramer M.R."/>
            <person name="McCombie R.W."/>
            <person name="Lonsdale D."/>
            <person name="O'Donovan C.C."/>
            <person name="Whitfield E.J."/>
            <person name="Apweiler R."/>
            <person name="Koyanagi K.O."/>
            <person name="Khurana J.P."/>
            <person name="Raghuvanshi S."/>
            <person name="Singh N.K."/>
            <person name="Tyagi A.K."/>
            <person name="Haberer G."/>
            <person name="Fujisawa M."/>
            <person name="Hosokawa S."/>
            <person name="Ito Y."/>
            <person name="Ikawa H."/>
            <person name="Shibata M."/>
            <person name="Yamamoto M."/>
            <person name="Bruskiewich R.M."/>
            <person name="Hoen D.R."/>
            <person name="Bureau TE."/>
            <person name="Namiki N."/>
            <person name="Ohyanagi H."/>
            <person name="Sakai Y."/>
            <person name="Nobushima S."/>
            <person name="Sakata K."/>
            <person name="Barrero R.A."/>
            <person name="Sato Y."/>
            <person name="Souvorov A."/>
            <person name="Smith-White B."/>
            <person name="Tatusova T."/>
            <person name="An S."/>
            <person name="An G."/>
            <person name="OOta S."/>
            <person name="Fuks G."/>
            <person name="Messing J."/>
            <person name="Christie K.R."/>
            <person name="Lieberherr D."/>
            <person name="Kim H."/>
            <person name="Zuccolo A."/>
            <person name="Wing R.A."/>
            <person name="Nobuta K."/>
            <person name="Green P.J."/>
            <person name="Lu C."/>
            <person name="Meyers BC."/>
            <person name="Chaparro C."/>
            <person name="Piegu B."/>
            <person name="Panaud O."/>
            <person name="Echeverria M."/>
        </authorList>
    </citation>
    <scope>NUCLEOTIDE SEQUENCE</scope>
</reference>
<dbReference type="SUPFAM" id="SSF56672">
    <property type="entry name" value="DNA/RNA polymerases"/>
    <property type="match status" value="1"/>
</dbReference>